<dbReference type="EMBL" id="JAFBCV010000030">
    <property type="protein sequence ID" value="MBM7841336.1"/>
    <property type="molecule type" value="Genomic_DNA"/>
</dbReference>
<name>A0ABS2T1K7_9BACI</name>
<sequence length="595" mass="67837">MEKVKGLPNKSNMKHETLIDVLENKAETSPHYTIFQWLQNGEKEGQTLSYNKLEQNAKAIASVLQGMNLEGESALLLYPSGLDFISAFFGCLYGKVIAVPAYPPKKNHHMERLIKIIKDSRARVILTTTSIKQKIVNTKEFENNNMINIVATETINDKEAYLWDKPKICDNDVAFLQYTSGSTSAPKGVIVTHKNLIHNINMIRETFDLNQNTNIASWLPFYHDMGLIGCILSSVYSNSKCYLMSPMDFIQEPRKWIDVLSKYKVHFSVAPNFAYDLCVKKIKDTGNKNWDLSAWKYAVSAAEPINVDTVVSFYQKMKPFGLQKQSLRTGYGLAEATLLVSSSKIGDCLYENVSREGLKNNEVKESEDNIKIVNCGCTTEDQQVIIVNPDTLIKCNENQVGEIWVNGPSVAKGYWNNPQMTSETFEAKHRHDDKNTYLRTGDLGFIKGKSIYYSGRMKDIIIIHGQNFYPQDIESVVNRAHHALQDAVVSAFSITDKEGERLVIISEIHRKYWPVSFLNLEFVIKKHREVINYDEIKSKVRETIAREFDLSLYDFILVKTGTIPKTSSGKIQRNECRAQYESNDLKLWGDYIPNH</sequence>
<evidence type="ECO:0000313" key="5">
    <source>
        <dbReference type="Proteomes" id="UP001179280"/>
    </source>
</evidence>
<comment type="caution">
    <text evidence="4">The sequence shown here is derived from an EMBL/GenBank/DDBJ whole genome shotgun (WGS) entry which is preliminary data.</text>
</comment>
<dbReference type="PANTHER" id="PTHR22754:SF32">
    <property type="entry name" value="DISCO-INTERACTING PROTEIN 2"/>
    <property type="match status" value="1"/>
</dbReference>
<accession>A0ABS2T1K7</accession>
<comment type="similarity">
    <text evidence="1">Belongs to the ATP-dependent AMP-binding enzyme family.</text>
</comment>
<evidence type="ECO:0000313" key="4">
    <source>
        <dbReference type="EMBL" id="MBM7841336.1"/>
    </source>
</evidence>
<dbReference type="PANTHER" id="PTHR22754">
    <property type="entry name" value="DISCO-INTERACTING PROTEIN 2 DIP2 -RELATED"/>
    <property type="match status" value="1"/>
</dbReference>
<dbReference type="CDD" id="cd05931">
    <property type="entry name" value="FAAL"/>
    <property type="match status" value="1"/>
</dbReference>
<proteinExistence type="inferred from homology"/>
<dbReference type="InterPro" id="IPR020845">
    <property type="entry name" value="AMP-binding_CS"/>
</dbReference>
<dbReference type="SUPFAM" id="SSF56801">
    <property type="entry name" value="Acetyl-CoA synthetase-like"/>
    <property type="match status" value="1"/>
</dbReference>
<keyword evidence="2 4" id="KW-0436">Ligase</keyword>
<dbReference type="GO" id="GO:0016874">
    <property type="term" value="F:ligase activity"/>
    <property type="evidence" value="ECO:0007669"/>
    <property type="project" value="UniProtKB-KW"/>
</dbReference>
<organism evidence="4 5">
    <name type="scientific">Shouchella xiaoxiensis</name>
    <dbReference type="NCBI Taxonomy" id="766895"/>
    <lineage>
        <taxon>Bacteria</taxon>
        <taxon>Bacillati</taxon>
        <taxon>Bacillota</taxon>
        <taxon>Bacilli</taxon>
        <taxon>Bacillales</taxon>
        <taxon>Bacillaceae</taxon>
        <taxon>Shouchella</taxon>
    </lineage>
</organism>
<evidence type="ECO:0000256" key="1">
    <source>
        <dbReference type="ARBA" id="ARBA00006432"/>
    </source>
</evidence>
<dbReference type="RefSeq" id="WP_204469386.1">
    <property type="nucleotide sequence ID" value="NZ_JAFBCV010000030.1"/>
</dbReference>
<dbReference type="Gene3D" id="3.30.300.30">
    <property type="match status" value="1"/>
</dbReference>
<dbReference type="InterPro" id="IPR040097">
    <property type="entry name" value="FAAL/FAAC"/>
</dbReference>
<reference evidence="4" key="1">
    <citation type="submission" date="2021-01" db="EMBL/GenBank/DDBJ databases">
        <title>Genomic Encyclopedia of Type Strains, Phase IV (KMG-IV): sequencing the most valuable type-strain genomes for metagenomic binning, comparative biology and taxonomic classification.</title>
        <authorList>
            <person name="Goeker M."/>
        </authorList>
    </citation>
    <scope>NUCLEOTIDE SEQUENCE</scope>
    <source>
        <strain evidence="4">DSM 21943</strain>
    </source>
</reference>
<gene>
    <name evidence="4" type="ORF">JOC54_004640</name>
</gene>
<dbReference type="Gene3D" id="3.40.50.12780">
    <property type="entry name" value="N-terminal domain of ligase-like"/>
    <property type="match status" value="1"/>
</dbReference>
<evidence type="ECO:0000256" key="2">
    <source>
        <dbReference type="ARBA" id="ARBA00022598"/>
    </source>
</evidence>
<dbReference type="Proteomes" id="UP001179280">
    <property type="component" value="Unassembled WGS sequence"/>
</dbReference>
<protein>
    <submittedName>
        <fullName evidence="4">Acyl-CoA synthetase (AMP-forming)/AMP-acid ligase II</fullName>
    </submittedName>
</protein>
<keyword evidence="5" id="KW-1185">Reference proteome</keyword>
<evidence type="ECO:0000259" key="3">
    <source>
        <dbReference type="Pfam" id="PF00501"/>
    </source>
</evidence>
<dbReference type="InterPro" id="IPR000873">
    <property type="entry name" value="AMP-dep_synth/lig_dom"/>
</dbReference>
<dbReference type="InterPro" id="IPR045851">
    <property type="entry name" value="AMP-bd_C_sf"/>
</dbReference>
<dbReference type="Pfam" id="PF00501">
    <property type="entry name" value="AMP-binding"/>
    <property type="match status" value="1"/>
</dbReference>
<feature type="domain" description="AMP-dependent synthetase/ligase" evidence="3">
    <location>
        <begin position="22"/>
        <end position="415"/>
    </location>
</feature>
<dbReference type="PROSITE" id="PS00455">
    <property type="entry name" value="AMP_BINDING"/>
    <property type="match status" value="1"/>
</dbReference>
<dbReference type="InterPro" id="IPR042099">
    <property type="entry name" value="ANL_N_sf"/>
</dbReference>